<comment type="caution">
    <text evidence="9">The sequence shown here is derived from an EMBL/GenBank/DDBJ whole genome shotgun (WGS) entry which is preliminary data.</text>
</comment>
<organism evidence="9 10">
    <name type="scientific">Mucilaginibacter limnophilus</name>
    <dbReference type="NCBI Taxonomy" id="1932778"/>
    <lineage>
        <taxon>Bacteria</taxon>
        <taxon>Pseudomonadati</taxon>
        <taxon>Bacteroidota</taxon>
        <taxon>Sphingobacteriia</taxon>
        <taxon>Sphingobacteriales</taxon>
        <taxon>Sphingobacteriaceae</taxon>
        <taxon>Mucilaginibacter</taxon>
    </lineage>
</organism>
<dbReference type="GO" id="GO:0046872">
    <property type="term" value="F:metal ion binding"/>
    <property type="evidence" value="ECO:0007669"/>
    <property type="project" value="UniProtKB-KW"/>
</dbReference>
<feature type="region of interest" description="Disordered" evidence="8">
    <location>
        <begin position="188"/>
        <end position="214"/>
    </location>
</feature>
<dbReference type="PROSITE" id="PS01099">
    <property type="entry name" value="COMPLEX1_24K"/>
    <property type="match status" value="1"/>
</dbReference>
<dbReference type="InterPro" id="IPR002023">
    <property type="entry name" value="NuoE-like"/>
</dbReference>
<feature type="compositionally biased region" description="Polar residues" evidence="8">
    <location>
        <begin position="194"/>
        <end position="214"/>
    </location>
</feature>
<dbReference type="FunFam" id="1.10.10.1590:FF:000001">
    <property type="entry name" value="NADH-quinone oxidoreductase subunit E"/>
    <property type="match status" value="1"/>
</dbReference>
<feature type="binding site" evidence="7">
    <location>
        <position position="93"/>
    </location>
    <ligand>
        <name>[2Fe-2S] cluster</name>
        <dbReference type="ChEBI" id="CHEBI:190135"/>
    </ligand>
</feature>
<keyword evidence="10" id="KW-1185">Reference proteome</keyword>
<dbReference type="PANTHER" id="PTHR10371:SF3">
    <property type="entry name" value="NADH DEHYDROGENASE [UBIQUINONE] FLAVOPROTEIN 2, MITOCHONDRIAL"/>
    <property type="match status" value="1"/>
</dbReference>
<evidence type="ECO:0000313" key="9">
    <source>
        <dbReference type="EMBL" id="RVU01841.1"/>
    </source>
</evidence>
<evidence type="ECO:0000313" key="10">
    <source>
        <dbReference type="Proteomes" id="UP000282759"/>
    </source>
</evidence>
<keyword evidence="2 7" id="KW-0001">2Fe-2S</keyword>
<name>A0A437MW00_9SPHI</name>
<dbReference type="GO" id="GO:0051537">
    <property type="term" value="F:2 iron, 2 sulfur cluster binding"/>
    <property type="evidence" value="ECO:0007669"/>
    <property type="project" value="UniProtKB-KW"/>
</dbReference>
<dbReference type="SUPFAM" id="SSF52833">
    <property type="entry name" value="Thioredoxin-like"/>
    <property type="match status" value="1"/>
</dbReference>
<sequence>MLRVEETQQAVEFSAALIAKFDDVKSRYPQGKQKSALLPILHLTQAEFGWLSSAAMDKVAEYLGILPIEVYEVATFYTMYFLRPQGKYVLEVCRTGPCCLVGAEKIMDHIEQRLGVKEGEVTPDGLFSWRGVECLAACGFGPVLQIGPEYTFYENLTPESVDKLIADLKSGRDNQQSFQRVNPVATVDNKASEQEYNNTILPPTDPTQRSAEEI</sequence>
<dbReference type="Gene3D" id="1.10.10.1590">
    <property type="entry name" value="NADH-quinone oxidoreductase subunit E"/>
    <property type="match status" value="1"/>
</dbReference>
<keyword evidence="4 7" id="KW-0408">Iron</keyword>
<evidence type="ECO:0000256" key="3">
    <source>
        <dbReference type="ARBA" id="ARBA00022723"/>
    </source>
</evidence>
<keyword evidence="5 7" id="KW-0411">Iron-sulfur</keyword>
<protein>
    <submittedName>
        <fullName evidence="9">NAD(P)H-dependent oxidoreductase subunit E</fullName>
    </submittedName>
</protein>
<feature type="binding site" evidence="7">
    <location>
        <position position="134"/>
    </location>
    <ligand>
        <name>[2Fe-2S] cluster</name>
        <dbReference type="ChEBI" id="CHEBI:190135"/>
    </ligand>
</feature>
<evidence type="ECO:0000256" key="6">
    <source>
        <dbReference type="ARBA" id="ARBA00034078"/>
    </source>
</evidence>
<feature type="binding site" evidence="7">
    <location>
        <position position="98"/>
    </location>
    <ligand>
        <name>[2Fe-2S] cluster</name>
        <dbReference type="ChEBI" id="CHEBI:190135"/>
    </ligand>
</feature>
<proteinExistence type="inferred from homology"/>
<dbReference type="AlphaFoldDB" id="A0A437MW00"/>
<evidence type="ECO:0000256" key="8">
    <source>
        <dbReference type="SAM" id="MobiDB-lite"/>
    </source>
</evidence>
<evidence type="ECO:0000256" key="2">
    <source>
        <dbReference type="ARBA" id="ARBA00022714"/>
    </source>
</evidence>
<evidence type="ECO:0000256" key="7">
    <source>
        <dbReference type="PIRSR" id="PIRSR000216-1"/>
    </source>
</evidence>
<dbReference type="PANTHER" id="PTHR10371">
    <property type="entry name" value="NADH DEHYDROGENASE UBIQUINONE FLAVOPROTEIN 2, MITOCHONDRIAL"/>
    <property type="match status" value="1"/>
</dbReference>
<dbReference type="NCBIfam" id="TIGR01958">
    <property type="entry name" value="nuoE_fam"/>
    <property type="match status" value="1"/>
</dbReference>
<dbReference type="InterPro" id="IPR036249">
    <property type="entry name" value="Thioredoxin-like_sf"/>
</dbReference>
<dbReference type="PIRSF" id="PIRSF000216">
    <property type="entry name" value="NADH_DH_24kDa"/>
    <property type="match status" value="1"/>
</dbReference>
<dbReference type="Proteomes" id="UP000282759">
    <property type="component" value="Unassembled WGS sequence"/>
</dbReference>
<dbReference type="EMBL" id="SACK01000002">
    <property type="protein sequence ID" value="RVU01841.1"/>
    <property type="molecule type" value="Genomic_DNA"/>
</dbReference>
<evidence type="ECO:0000256" key="1">
    <source>
        <dbReference type="ARBA" id="ARBA00010643"/>
    </source>
</evidence>
<evidence type="ECO:0000256" key="4">
    <source>
        <dbReference type="ARBA" id="ARBA00023004"/>
    </source>
</evidence>
<evidence type="ECO:0000256" key="5">
    <source>
        <dbReference type="ARBA" id="ARBA00023014"/>
    </source>
</evidence>
<dbReference type="GO" id="GO:0003954">
    <property type="term" value="F:NADH dehydrogenase activity"/>
    <property type="evidence" value="ECO:0007669"/>
    <property type="project" value="TreeGrafter"/>
</dbReference>
<accession>A0A437MW00</accession>
<dbReference type="CDD" id="cd03064">
    <property type="entry name" value="TRX_Fd_NuoE"/>
    <property type="match status" value="1"/>
</dbReference>
<dbReference type="OrthoDB" id="9807941at2"/>
<reference evidence="9 10" key="1">
    <citation type="submission" date="2019-01" db="EMBL/GenBank/DDBJ databases">
        <authorList>
            <person name="Chen W.-M."/>
        </authorList>
    </citation>
    <scope>NUCLEOTIDE SEQUENCE [LARGE SCALE GENOMIC DNA]</scope>
    <source>
        <strain evidence="9 10">YBJ-36</strain>
    </source>
</reference>
<feature type="binding site" evidence="7">
    <location>
        <position position="138"/>
    </location>
    <ligand>
        <name>[2Fe-2S] cluster</name>
        <dbReference type="ChEBI" id="CHEBI:190135"/>
    </ligand>
</feature>
<dbReference type="Pfam" id="PF01257">
    <property type="entry name" value="2Fe-2S_thioredx"/>
    <property type="match status" value="1"/>
</dbReference>
<dbReference type="InterPro" id="IPR042128">
    <property type="entry name" value="NuoE_dom"/>
</dbReference>
<comment type="similarity">
    <text evidence="1">Belongs to the complex I 24 kDa subunit family.</text>
</comment>
<dbReference type="Gene3D" id="3.40.30.10">
    <property type="entry name" value="Glutaredoxin"/>
    <property type="match status" value="1"/>
</dbReference>
<comment type="cofactor">
    <cofactor evidence="6">
        <name>[2Fe-2S] cluster</name>
        <dbReference type="ChEBI" id="CHEBI:190135"/>
    </cofactor>
</comment>
<gene>
    <name evidence="9" type="ORF">EOD41_07745</name>
</gene>
<dbReference type="InterPro" id="IPR041921">
    <property type="entry name" value="NuoE_N"/>
</dbReference>
<comment type="cofactor">
    <cofactor evidence="7">
        <name>[2Fe-2S] cluster</name>
        <dbReference type="ChEBI" id="CHEBI:190135"/>
    </cofactor>
    <text evidence="7">Binds 1 [2Fe-2S] cluster.</text>
</comment>
<keyword evidence="3 7" id="KW-0479">Metal-binding</keyword>